<accession>A0A328E2S9</accession>
<feature type="compositionally biased region" description="Low complexity" evidence="1">
    <location>
        <begin position="216"/>
        <end position="226"/>
    </location>
</feature>
<dbReference type="AlphaFoldDB" id="A0A328E2S9"/>
<name>A0A328E2S9_9ASTE</name>
<feature type="compositionally biased region" description="Low complexity" evidence="1">
    <location>
        <begin position="261"/>
        <end position="272"/>
    </location>
</feature>
<feature type="region of interest" description="Disordered" evidence="1">
    <location>
        <begin position="148"/>
        <end position="203"/>
    </location>
</feature>
<evidence type="ECO:0000313" key="2">
    <source>
        <dbReference type="EMBL" id="RAL51028.1"/>
    </source>
</evidence>
<feature type="compositionally biased region" description="Basic and acidic residues" evidence="1">
    <location>
        <begin position="149"/>
        <end position="158"/>
    </location>
</feature>
<keyword evidence="3" id="KW-1185">Reference proteome</keyword>
<feature type="compositionally biased region" description="Low complexity" evidence="1">
    <location>
        <begin position="22"/>
        <end position="39"/>
    </location>
</feature>
<evidence type="ECO:0000256" key="1">
    <source>
        <dbReference type="SAM" id="MobiDB-lite"/>
    </source>
</evidence>
<evidence type="ECO:0000313" key="3">
    <source>
        <dbReference type="Proteomes" id="UP000249390"/>
    </source>
</evidence>
<sequence length="307" mass="32816">MEAFSLLKNWRGGAYGDGGGLPSPSTPASSSAVVTAVSPHFTATESESDTETDDDGPFFDLEFSAATAGDDEGGDEKPHENEDIFVDAQLSETDGGSGSGEDEEGEKSSASPPDGTLTASEADPKNPASLSKSTTKFRVLMLKLKKTKQNLEKLDPKLKQKAQNQGEKKFFTVKLKVEEPKIKSLFRRDTGSSASEESKSSKELIHKYLKSVRSFSGGRTTAAAGASPPPEKDETGRSDKKAAVRNARSQKRGVPRTLGKSRSASSAPPATSQRRDDSLKEQHDGIQGAILHCKRSFNSHTGTHSKK</sequence>
<proteinExistence type="predicted"/>
<dbReference type="PANTHER" id="PTHR33929">
    <property type="entry name" value="MEMBRANE-ASSOCIATED KINASE REGULATOR 2-RELATED"/>
    <property type="match status" value="1"/>
</dbReference>
<dbReference type="PANTHER" id="PTHR33929:SF1">
    <property type="entry name" value="MEMBRANE-ASSOCIATED KINASE REGULATOR 2-RELATED"/>
    <property type="match status" value="1"/>
</dbReference>
<reference evidence="2 3" key="1">
    <citation type="submission" date="2018-06" db="EMBL/GenBank/DDBJ databases">
        <title>The Genome of Cuscuta australis (Dodder) Provides Insight into the Evolution of Plant Parasitism.</title>
        <authorList>
            <person name="Liu H."/>
        </authorList>
    </citation>
    <scope>NUCLEOTIDE SEQUENCE [LARGE SCALE GENOMIC DNA]</scope>
    <source>
        <strain evidence="3">cv. Yunnan</strain>
        <tissue evidence="2">Vines</tissue>
    </source>
</reference>
<feature type="compositionally biased region" description="Basic and acidic residues" evidence="1">
    <location>
        <begin position="166"/>
        <end position="203"/>
    </location>
</feature>
<feature type="compositionally biased region" description="Basic residues" evidence="1">
    <location>
        <begin position="292"/>
        <end position="307"/>
    </location>
</feature>
<dbReference type="GO" id="GO:0005886">
    <property type="term" value="C:plasma membrane"/>
    <property type="evidence" value="ECO:0007669"/>
    <property type="project" value="InterPro"/>
</dbReference>
<dbReference type="InterPro" id="IPR039619">
    <property type="entry name" value="MAKR2/5"/>
</dbReference>
<evidence type="ECO:0008006" key="4">
    <source>
        <dbReference type="Google" id="ProtNLM"/>
    </source>
</evidence>
<gene>
    <name evidence="2" type="ORF">DM860_005384</name>
</gene>
<feature type="region of interest" description="Disordered" evidence="1">
    <location>
        <begin position="11"/>
        <end position="134"/>
    </location>
</feature>
<feature type="compositionally biased region" description="Basic and acidic residues" evidence="1">
    <location>
        <begin position="230"/>
        <end position="242"/>
    </location>
</feature>
<organism evidence="2 3">
    <name type="scientific">Cuscuta australis</name>
    <dbReference type="NCBI Taxonomy" id="267555"/>
    <lineage>
        <taxon>Eukaryota</taxon>
        <taxon>Viridiplantae</taxon>
        <taxon>Streptophyta</taxon>
        <taxon>Embryophyta</taxon>
        <taxon>Tracheophyta</taxon>
        <taxon>Spermatophyta</taxon>
        <taxon>Magnoliopsida</taxon>
        <taxon>eudicotyledons</taxon>
        <taxon>Gunneridae</taxon>
        <taxon>Pentapetalae</taxon>
        <taxon>asterids</taxon>
        <taxon>lamiids</taxon>
        <taxon>Solanales</taxon>
        <taxon>Convolvulaceae</taxon>
        <taxon>Cuscuteae</taxon>
        <taxon>Cuscuta</taxon>
        <taxon>Cuscuta subgen. Grammica</taxon>
        <taxon>Cuscuta sect. Cleistogrammica</taxon>
    </lineage>
</organism>
<feature type="compositionally biased region" description="Acidic residues" evidence="1">
    <location>
        <begin position="46"/>
        <end position="57"/>
    </location>
</feature>
<comment type="caution">
    <text evidence="2">The sequence shown here is derived from an EMBL/GenBank/DDBJ whole genome shotgun (WGS) entry which is preliminary data.</text>
</comment>
<dbReference type="Proteomes" id="UP000249390">
    <property type="component" value="Unassembled WGS sequence"/>
</dbReference>
<feature type="region of interest" description="Disordered" evidence="1">
    <location>
        <begin position="215"/>
        <end position="307"/>
    </location>
</feature>
<dbReference type="EMBL" id="NQVE01000054">
    <property type="protein sequence ID" value="RAL51028.1"/>
    <property type="molecule type" value="Genomic_DNA"/>
</dbReference>
<feature type="compositionally biased region" description="Basic and acidic residues" evidence="1">
    <location>
        <begin position="273"/>
        <end position="284"/>
    </location>
</feature>
<protein>
    <recommendedName>
        <fullName evidence="4">Membrane-associated kinase regulator 2</fullName>
    </recommendedName>
</protein>